<keyword evidence="1" id="KW-0175">Coiled coil</keyword>
<name>A0A7W8AHL1_9ACTN</name>
<feature type="coiled-coil region" evidence="1">
    <location>
        <begin position="33"/>
        <end position="60"/>
    </location>
</feature>
<dbReference type="RefSeq" id="WP_184976524.1">
    <property type="nucleotide sequence ID" value="NZ_JACHIN010000035.1"/>
</dbReference>
<gene>
    <name evidence="2" type="ORF">HNR40_010765</name>
</gene>
<dbReference type="EMBL" id="JACHIN010000035">
    <property type="protein sequence ID" value="MBB5085251.1"/>
    <property type="molecule type" value="Genomic_DNA"/>
</dbReference>
<organism evidence="2 3">
    <name type="scientific">Nonomuraea endophytica</name>
    <dbReference type="NCBI Taxonomy" id="714136"/>
    <lineage>
        <taxon>Bacteria</taxon>
        <taxon>Bacillati</taxon>
        <taxon>Actinomycetota</taxon>
        <taxon>Actinomycetes</taxon>
        <taxon>Streptosporangiales</taxon>
        <taxon>Streptosporangiaceae</taxon>
        <taxon>Nonomuraea</taxon>
    </lineage>
</organism>
<dbReference type="Proteomes" id="UP000568380">
    <property type="component" value="Unassembled WGS sequence"/>
</dbReference>
<keyword evidence="3" id="KW-1185">Reference proteome</keyword>
<proteinExistence type="predicted"/>
<dbReference type="AlphaFoldDB" id="A0A7W8AHL1"/>
<reference evidence="2 3" key="1">
    <citation type="submission" date="2020-08" db="EMBL/GenBank/DDBJ databases">
        <title>Genomic Encyclopedia of Type Strains, Phase IV (KMG-IV): sequencing the most valuable type-strain genomes for metagenomic binning, comparative biology and taxonomic classification.</title>
        <authorList>
            <person name="Goeker M."/>
        </authorList>
    </citation>
    <scope>NUCLEOTIDE SEQUENCE [LARGE SCALE GENOMIC DNA]</scope>
    <source>
        <strain evidence="2 3">DSM 45385</strain>
    </source>
</reference>
<accession>A0A7W8AHL1</accession>
<comment type="caution">
    <text evidence="2">The sequence shown here is derived from an EMBL/GenBank/DDBJ whole genome shotgun (WGS) entry which is preliminary data.</text>
</comment>
<evidence type="ECO:0000313" key="2">
    <source>
        <dbReference type="EMBL" id="MBB5085251.1"/>
    </source>
</evidence>
<evidence type="ECO:0000313" key="3">
    <source>
        <dbReference type="Proteomes" id="UP000568380"/>
    </source>
</evidence>
<sequence>MSELGVAAIGAAAVLLVGLIAAFATIRGAHIQRDGALKQAEVARQQAEVARQQLDDAQRIALEQTINARRAQHREVWSAFLIAADRSRNAAHQLMDAAYGPREEVATLRDQYLQAMAGLHDALAVGEVEGPAAVSEHADAIKHLLNFTPVIRERIEVGSTLDMRPGPNEHPGKMADRVGDLYVQARRTFIAAAREDLDLPDSDSQGNSL</sequence>
<protein>
    <submittedName>
        <fullName evidence="2">Uncharacterized protein</fullName>
    </submittedName>
</protein>
<evidence type="ECO:0000256" key="1">
    <source>
        <dbReference type="SAM" id="Coils"/>
    </source>
</evidence>